<name>A0A4R6ENH9_SCAGO</name>
<dbReference type="RefSeq" id="WP_133460954.1">
    <property type="nucleotide sequence ID" value="NZ_SNVX01000004.1"/>
</dbReference>
<accession>A0A4R6ENH9</accession>
<proteinExistence type="predicted"/>
<dbReference type="InterPro" id="IPR018490">
    <property type="entry name" value="cNMP-bd_dom_sf"/>
</dbReference>
<dbReference type="OrthoDB" id="6504476at2"/>
<dbReference type="Gene3D" id="2.60.120.10">
    <property type="entry name" value="Jelly Rolls"/>
    <property type="match status" value="1"/>
</dbReference>
<evidence type="ECO:0000313" key="2">
    <source>
        <dbReference type="EMBL" id="TDN59523.1"/>
    </source>
</evidence>
<dbReference type="InterPro" id="IPR014710">
    <property type="entry name" value="RmlC-like_jellyroll"/>
</dbReference>
<sequence>MSLISLLTLQEIDAKFKDVNVVNHMQEFFGKGVPRYYKKGTYITLWSNEILIITSGEVTMLPDTEEACALGSTFDYMPIGFIERYNGALSLLYRVEKDTEVMSLSYQEFDEVIRTSPFGVRYLSKLMAYITSSLIYINCERGSGTSYHTIRGLLYRYQYKYEGNVSNAESLAEFILQRSGLSRSYVFKILSGLKNGGYITLKNGRMLAINKAIPKKF</sequence>
<feature type="domain" description="IprA winged helix-turn-helix" evidence="1">
    <location>
        <begin position="146"/>
        <end position="214"/>
    </location>
</feature>
<dbReference type="AlphaFoldDB" id="A0A4R6ENH9"/>
<reference evidence="2 3" key="1">
    <citation type="submission" date="2019-03" db="EMBL/GenBank/DDBJ databases">
        <title>Genomic analyses of the natural microbiome of Caenorhabditis elegans.</title>
        <authorList>
            <person name="Samuel B."/>
        </authorList>
    </citation>
    <scope>NUCLEOTIDE SEQUENCE [LARGE SCALE GENOMIC DNA]</scope>
    <source>
        <strain evidence="2 3">BIGb0156</strain>
    </source>
</reference>
<dbReference type="Proteomes" id="UP000295530">
    <property type="component" value="Unassembled WGS sequence"/>
</dbReference>
<gene>
    <name evidence="2" type="ORF">EC847_104127</name>
</gene>
<organism evidence="2 3">
    <name type="scientific">Scandinavium goeteborgense</name>
    <dbReference type="NCBI Taxonomy" id="1851514"/>
    <lineage>
        <taxon>Bacteria</taxon>
        <taxon>Pseudomonadati</taxon>
        <taxon>Pseudomonadota</taxon>
        <taxon>Gammaproteobacteria</taxon>
        <taxon>Enterobacterales</taxon>
        <taxon>Enterobacteriaceae</taxon>
        <taxon>Scandinavium</taxon>
    </lineage>
</organism>
<evidence type="ECO:0000313" key="3">
    <source>
        <dbReference type="Proteomes" id="UP000295530"/>
    </source>
</evidence>
<comment type="caution">
    <text evidence="2">The sequence shown here is derived from an EMBL/GenBank/DDBJ whole genome shotgun (WGS) entry which is preliminary data.</text>
</comment>
<protein>
    <submittedName>
        <fullName evidence="2">CRP-like cAMP-binding protein</fullName>
    </submittedName>
</protein>
<evidence type="ECO:0000259" key="1">
    <source>
        <dbReference type="Pfam" id="PF15977"/>
    </source>
</evidence>
<dbReference type="SUPFAM" id="SSF51206">
    <property type="entry name" value="cAMP-binding domain-like"/>
    <property type="match status" value="1"/>
</dbReference>
<dbReference type="Pfam" id="PF15977">
    <property type="entry name" value="HTH_46"/>
    <property type="match status" value="1"/>
</dbReference>
<keyword evidence="3" id="KW-1185">Reference proteome</keyword>
<dbReference type="InterPro" id="IPR041687">
    <property type="entry name" value="HTH_46"/>
</dbReference>
<dbReference type="EMBL" id="SNVX01000004">
    <property type="protein sequence ID" value="TDN59523.1"/>
    <property type="molecule type" value="Genomic_DNA"/>
</dbReference>